<reference evidence="3 4" key="1">
    <citation type="submission" date="2017-04" db="EMBL/GenBank/DDBJ databases">
        <authorList>
            <person name="Varghese N."/>
            <person name="Submissions S."/>
        </authorList>
    </citation>
    <scope>NUCLEOTIDE SEQUENCE [LARGE SCALE GENOMIC DNA]</scope>
    <source>
        <strain evidence="3 4">J12</strain>
    </source>
</reference>
<evidence type="ECO:0000313" key="3">
    <source>
        <dbReference type="EMBL" id="SMF22778.1"/>
    </source>
</evidence>
<dbReference type="PANTHER" id="PTHR43639">
    <property type="entry name" value="OXIDOREDUCTASE, SHORT-CHAIN DEHYDROGENASE/REDUCTASE FAMILY (AFU_ORTHOLOGUE AFUA_5G02870)"/>
    <property type="match status" value="1"/>
</dbReference>
<accession>A0ABY1LWZ3</accession>
<dbReference type="InterPro" id="IPR002347">
    <property type="entry name" value="SDR_fam"/>
</dbReference>
<gene>
    <name evidence="3" type="ORF">SAMN02744124_01957</name>
</gene>
<dbReference type="RefSeq" id="WP_028538419.1">
    <property type="nucleotide sequence ID" value="NZ_FXAE01000016.1"/>
</dbReference>
<evidence type="ECO:0000256" key="2">
    <source>
        <dbReference type="ARBA" id="ARBA00023002"/>
    </source>
</evidence>
<keyword evidence="4" id="KW-1185">Reference proteome</keyword>
<comment type="similarity">
    <text evidence="1">Belongs to the short-chain dehydrogenases/reductases (SDR) family.</text>
</comment>
<dbReference type="InterPro" id="IPR036291">
    <property type="entry name" value="NAD(P)-bd_dom_sf"/>
</dbReference>
<dbReference type="PANTHER" id="PTHR43639:SF1">
    <property type="entry name" value="SHORT-CHAIN DEHYDROGENASE_REDUCTASE FAMILY PROTEIN"/>
    <property type="match status" value="1"/>
</dbReference>
<keyword evidence="2" id="KW-0560">Oxidoreductase</keyword>
<dbReference type="PRINTS" id="PR00081">
    <property type="entry name" value="GDHRDH"/>
</dbReference>
<comment type="caution">
    <text evidence="3">The sequence shown here is derived from an EMBL/GenBank/DDBJ whole genome shotgun (WGS) entry which is preliminary data.</text>
</comment>
<dbReference type="Pfam" id="PF13561">
    <property type="entry name" value="adh_short_C2"/>
    <property type="match status" value="1"/>
</dbReference>
<proteinExistence type="inferred from homology"/>
<dbReference type="EMBL" id="FXAE01000016">
    <property type="protein sequence ID" value="SMF22778.1"/>
    <property type="molecule type" value="Genomic_DNA"/>
</dbReference>
<dbReference type="PRINTS" id="PR00080">
    <property type="entry name" value="SDRFAMILY"/>
</dbReference>
<name>A0ABY1LWZ3_9BACL</name>
<dbReference type="Proteomes" id="UP000192939">
    <property type="component" value="Unassembled WGS sequence"/>
</dbReference>
<organism evidence="3 4">
    <name type="scientific">Paenibacillus barengoltzii J12</name>
    <dbReference type="NCBI Taxonomy" id="935846"/>
    <lineage>
        <taxon>Bacteria</taxon>
        <taxon>Bacillati</taxon>
        <taxon>Bacillota</taxon>
        <taxon>Bacilli</taxon>
        <taxon>Bacillales</taxon>
        <taxon>Paenibacillaceae</taxon>
        <taxon>Paenibacillus</taxon>
    </lineage>
</organism>
<dbReference type="Gene3D" id="3.40.50.720">
    <property type="entry name" value="NAD(P)-binding Rossmann-like Domain"/>
    <property type="match status" value="1"/>
</dbReference>
<sequence>MTNLRNKVALITGSGRGIGKAIAERYASLGADIAVNYTSDKAAAEATVSSLQAYGVKAIAIQADISQVAEVRKMFQIALQELGKIDIVVANAGIELVNIPTVDITEEQFDRLFQVNTKGAFFTIQEAAKHVADNGRIIYVSSSTTTSAMAGYSLYGSSKVAPMYLVEALAKEIGYRGVTVNTIVPTVIEGAGLWTNPGDRAQLRDALIQAHPMRRLGTLDDVANVAEFFASDLSSYVSGQRLLVSGGALQ</sequence>
<evidence type="ECO:0000256" key="1">
    <source>
        <dbReference type="ARBA" id="ARBA00006484"/>
    </source>
</evidence>
<evidence type="ECO:0000313" key="4">
    <source>
        <dbReference type="Proteomes" id="UP000192939"/>
    </source>
</evidence>
<dbReference type="SUPFAM" id="SSF51735">
    <property type="entry name" value="NAD(P)-binding Rossmann-fold domains"/>
    <property type="match status" value="1"/>
</dbReference>
<protein>
    <submittedName>
        <fullName evidence="3">3-oxoacyl-[acyl-carrier protein] reductase</fullName>
    </submittedName>
</protein>